<gene>
    <name evidence="9" type="ORF">scyTo_0009217</name>
</gene>
<dbReference type="SUPFAM" id="SSF52058">
    <property type="entry name" value="L domain-like"/>
    <property type="match status" value="1"/>
</dbReference>
<proteinExistence type="inferred from homology"/>
<keyword evidence="10" id="KW-1185">Reference proteome</keyword>
<name>A0A401NIH1_SCYTO</name>
<dbReference type="FunFam" id="3.80.10.10:FF:000489">
    <property type="entry name" value="Centrosomal protein of 72 kDa"/>
    <property type="match status" value="1"/>
</dbReference>
<dbReference type="Pfam" id="PF14580">
    <property type="entry name" value="LRR_9"/>
    <property type="match status" value="1"/>
</dbReference>
<comment type="caution">
    <text evidence="9">The sequence shown here is derived from an EMBL/GenBank/DDBJ whole genome shotgun (WGS) entry which is preliminary data.</text>
</comment>
<evidence type="ECO:0000256" key="7">
    <source>
        <dbReference type="ARBA" id="ARBA00061023"/>
    </source>
</evidence>
<dbReference type="AlphaFoldDB" id="A0A401NIH1"/>
<evidence type="ECO:0000313" key="10">
    <source>
        <dbReference type="Proteomes" id="UP000288216"/>
    </source>
</evidence>
<accession>A0A401NIH1</accession>
<keyword evidence="5" id="KW-0175">Coiled coil</keyword>
<comment type="subcellular location">
    <subcellularLocation>
        <location evidence="1">Cytoplasm</location>
        <location evidence="1">Cytoskeleton</location>
        <location evidence="1">Microtubule organizing center</location>
        <location evidence="1">Centrosome</location>
    </subcellularLocation>
</comment>
<dbReference type="STRING" id="75743.A0A401NIH1"/>
<dbReference type="EMBL" id="BFAA01003702">
    <property type="protein sequence ID" value="GCB60681.1"/>
    <property type="molecule type" value="Genomic_DNA"/>
</dbReference>
<dbReference type="InterPro" id="IPR055320">
    <property type="entry name" value="CEP72-like"/>
</dbReference>
<evidence type="ECO:0000256" key="5">
    <source>
        <dbReference type="ARBA" id="ARBA00023054"/>
    </source>
</evidence>
<comment type="similarity">
    <text evidence="7">Belongs to the CEP72 family.</text>
</comment>
<reference evidence="9 10" key="1">
    <citation type="journal article" date="2018" name="Nat. Ecol. Evol.">
        <title>Shark genomes provide insights into elasmobranch evolution and the origin of vertebrates.</title>
        <authorList>
            <person name="Hara Y"/>
            <person name="Yamaguchi K"/>
            <person name="Onimaru K"/>
            <person name="Kadota M"/>
            <person name="Koyanagi M"/>
            <person name="Keeley SD"/>
            <person name="Tatsumi K"/>
            <person name="Tanaka K"/>
            <person name="Motone F"/>
            <person name="Kageyama Y"/>
            <person name="Nozu R"/>
            <person name="Adachi N"/>
            <person name="Nishimura O"/>
            <person name="Nakagawa R"/>
            <person name="Tanegashima C"/>
            <person name="Kiyatake I"/>
            <person name="Matsumoto R"/>
            <person name="Murakumo K"/>
            <person name="Nishida K"/>
            <person name="Terakita A"/>
            <person name="Kuratani S"/>
            <person name="Sato K"/>
            <person name="Hyodo S Kuraku.S."/>
        </authorList>
    </citation>
    <scope>NUCLEOTIDE SEQUENCE [LARGE SCALE GENOMIC DNA]</scope>
</reference>
<dbReference type="OrthoDB" id="676979at2759"/>
<dbReference type="PROSITE" id="PS51450">
    <property type="entry name" value="LRR"/>
    <property type="match status" value="2"/>
</dbReference>
<dbReference type="PANTHER" id="PTHR23311:SF5">
    <property type="entry name" value="CENTROSOMAL PROTEIN OF 72 KDA"/>
    <property type="match status" value="1"/>
</dbReference>
<dbReference type="Proteomes" id="UP000288216">
    <property type="component" value="Unassembled WGS sequence"/>
</dbReference>
<protein>
    <recommendedName>
        <fullName evidence="8">Centrosomal protein of 72 kDa</fullName>
    </recommendedName>
</protein>
<evidence type="ECO:0000256" key="2">
    <source>
        <dbReference type="ARBA" id="ARBA00022490"/>
    </source>
</evidence>
<keyword evidence="6" id="KW-0206">Cytoskeleton</keyword>
<evidence type="ECO:0000256" key="3">
    <source>
        <dbReference type="ARBA" id="ARBA00022614"/>
    </source>
</evidence>
<keyword evidence="2" id="KW-0963">Cytoplasm</keyword>
<keyword evidence="4" id="KW-0677">Repeat</keyword>
<dbReference type="InterPro" id="IPR001611">
    <property type="entry name" value="Leu-rich_rpt"/>
</dbReference>
<organism evidence="9 10">
    <name type="scientific">Scyliorhinus torazame</name>
    <name type="common">Cloudy catshark</name>
    <name type="synonym">Catulus torazame</name>
    <dbReference type="NCBI Taxonomy" id="75743"/>
    <lineage>
        <taxon>Eukaryota</taxon>
        <taxon>Metazoa</taxon>
        <taxon>Chordata</taxon>
        <taxon>Craniata</taxon>
        <taxon>Vertebrata</taxon>
        <taxon>Chondrichthyes</taxon>
        <taxon>Elasmobranchii</taxon>
        <taxon>Galeomorphii</taxon>
        <taxon>Galeoidea</taxon>
        <taxon>Carcharhiniformes</taxon>
        <taxon>Scyliorhinidae</taxon>
        <taxon>Scyliorhinus</taxon>
    </lineage>
</organism>
<dbReference type="PANTHER" id="PTHR23311">
    <property type="entry name" value="HEAT SHOCK REGULATED 2"/>
    <property type="match status" value="1"/>
</dbReference>
<evidence type="ECO:0000256" key="8">
    <source>
        <dbReference type="ARBA" id="ARBA00070210"/>
    </source>
</evidence>
<keyword evidence="3" id="KW-0433">Leucine-rich repeat</keyword>
<sequence>MALLVTEEWIRRRVELKEQRLADVRSLFLPGSYEEKITHLGKSLKNFTRLKTLDLSRNSLVTSEGIQHLIHLEKLNLYYNKIASLKDIFLLRNLSSLKELDLRLNPVSKNESDYRLFVVHMLPNLRRLASKYVYNEKIHAGAMFLDVHHVMWPRHPRAEFVNSLTKKCSELDEDDEAVLNLIAKCGWDLNKPPGVTGSAKSVPEAKLHNLQGIREIDDGARNQEPTIRNTLQSTRSLPVNIPKVSRLIFTIDNK</sequence>
<dbReference type="InterPro" id="IPR032675">
    <property type="entry name" value="LRR_dom_sf"/>
</dbReference>
<evidence type="ECO:0000256" key="6">
    <source>
        <dbReference type="ARBA" id="ARBA00023212"/>
    </source>
</evidence>
<dbReference type="Gene3D" id="3.80.10.10">
    <property type="entry name" value="Ribonuclease Inhibitor"/>
    <property type="match status" value="1"/>
</dbReference>
<dbReference type="OMA" id="HERYWPI"/>
<evidence type="ECO:0000313" key="9">
    <source>
        <dbReference type="EMBL" id="GCB60681.1"/>
    </source>
</evidence>
<evidence type="ECO:0000256" key="1">
    <source>
        <dbReference type="ARBA" id="ARBA00004300"/>
    </source>
</evidence>
<evidence type="ECO:0000256" key="4">
    <source>
        <dbReference type="ARBA" id="ARBA00022737"/>
    </source>
</evidence>
<dbReference type="GO" id="GO:0034451">
    <property type="term" value="C:centriolar satellite"/>
    <property type="evidence" value="ECO:0007669"/>
    <property type="project" value="UniProtKB-ARBA"/>
</dbReference>